<dbReference type="STRING" id="2518989.IMCC3088_1056"/>
<dbReference type="eggNOG" id="COG0758">
    <property type="taxonomic scope" value="Bacteria"/>
</dbReference>
<dbReference type="RefSeq" id="WP_009575346.1">
    <property type="nucleotide sequence ID" value="NZ_AEIG01000025.1"/>
</dbReference>
<sequence length="373" mass="40543">MDLSEQEVMALLHSATRGNDPSLAAAFTHFGSVSALLAGSAQAWAAFESDTGASSVIYKAVLQRICSGRLRPEERQVVDLLRDLDVQVLIPSDAAYPTLLRQIPDPPPVLYRRGIWQDLNTPQIAMVGARKASPQAQKLAQTYARELAANGLVVTSGMAIGIDAFAHIGALESGHTIAVLGTGIDQVYPKRHHRLAQQILERGCLLSDHPIGTGPTPYTFPKRNRIVSGLSRIVIVVEAARNSGSLITARHALDQNKELMVFPWSVLHHQGLGCLDLVVDGAGVIRDLQDVWLALAKTDLRLELQSMPEDQTVLTAVLSPDCKRLLRLMGDTPVSSVDLSARVKKPVTWVQEHLLELELANCITVSGFGYVRL</sequence>
<feature type="domain" description="DprA winged helix" evidence="3">
    <location>
        <begin position="315"/>
        <end position="364"/>
    </location>
</feature>
<dbReference type="Pfam" id="PF17782">
    <property type="entry name" value="WHD_DprA"/>
    <property type="match status" value="1"/>
</dbReference>
<dbReference type="InterPro" id="IPR003488">
    <property type="entry name" value="DprA"/>
</dbReference>
<dbReference type="OrthoDB" id="9785707at2"/>
<evidence type="ECO:0000313" key="4">
    <source>
        <dbReference type="EMBL" id="EGG30072.1"/>
    </source>
</evidence>
<organism evidence="4 5">
    <name type="scientific">Aequoribacter fuscus</name>
    <dbReference type="NCBI Taxonomy" id="2518989"/>
    <lineage>
        <taxon>Bacteria</taxon>
        <taxon>Pseudomonadati</taxon>
        <taxon>Pseudomonadota</taxon>
        <taxon>Gammaproteobacteria</taxon>
        <taxon>Cellvibrionales</taxon>
        <taxon>Halieaceae</taxon>
        <taxon>Aequoribacter</taxon>
    </lineage>
</organism>
<name>F3L0W4_9GAMM</name>
<proteinExistence type="inferred from homology"/>
<dbReference type="PANTHER" id="PTHR43022:SF1">
    <property type="entry name" value="PROTEIN SMF"/>
    <property type="match status" value="1"/>
</dbReference>
<dbReference type="Pfam" id="PF02481">
    <property type="entry name" value="DNA_processg_A"/>
    <property type="match status" value="1"/>
</dbReference>
<evidence type="ECO:0000259" key="2">
    <source>
        <dbReference type="Pfam" id="PF02481"/>
    </source>
</evidence>
<feature type="domain" description="Smf/DprA SLOG" evidence="2">
    <location>
        <begin position="88"/>
        <end position="293"/>
    </location>
</feature>
<protein>
    <submittedName>
        <fullName evidence="4">Rossmann fold nucleotide-binding protein Smf possibly involved in DNA uptake</fullName>
    </submittedName>
</protein>
<dbReference type="InterPro" id="IPR057666">
    <property type="entry name" value="DrpA_SLOG"/>
</dbReference>
<keyword evidence="5" id="KW-1185">Reference proteome</keyword>
<dbReference type="InterPro" id="IPR036388">
    <property type="entry name" value="WH-like_DNA-bd_sf"/>
</dbReference>
<dbReference type="Gene3D" id="3.40.50.450">
    <property type="match status" value="1"/>
</dbReference>
<dbReference type="AlphaFoldDB" id="F3L0W4"/>
<comment type="caution">
    <text evidence="4">The sequence shown here is derived from an EMBL/GenBank/DDBJ whole genome shotgun (WGS) entry which is preliminary data.</text>
</comment>
<dbReference type="Proteomes" id="UP000005615">
    <property type="component" value="Unassembled WGS sequence"/>
</dbReference>
<dbReference type="GO" id="GO:0009294">
    <property type="term" value="P:DNA-mediated transformation"/>
    <property type="evidence" value="ECO:0007669"/>
    <property type="project" value="InterPro"/>
</dbReference>
<dbReference type="PANTHER" id="PTHR43022">
    <property type="entry name" value="PROTEIN SMF"/>
    <property type="match status" value="1"/>
</dbReference>
<evidence type="ECO:0000256" key="1">
    <source>
        <dbReference type="ARBA" id="ARBA00006525"/>
    </source>
</evidence>
<dbReference type="InterPro" id="IPR041614">
    <property type="entry name" value="DprA_WH"/>
</dbReference>
<reference evidence="4 5" key="1">
    <citation type="journal article" date="2011" name="J. Bacteriol.">
        <title>Genome sequence of strain IMCC3088, a proteorhodopsin-containing marine bacterium belonging to the OM60/NOR5 clade.</title>
        <authorList>
            <person name="Jang Y."/>
            <person name="Oh H.M."/>
            <person name="Kang I."/>
            <person name="Lee K."/>
            <person name="Yang S.J."/>
            <person name="Cho J.C."/>
        </authorList>
    </citation>
    <scope>NUCLEOTIDE SEQUENCE [LARGE SCALE GENOMIC DNA]</scope>
    <source>
        <strain evidence="4 5">IMCC3088</strain>
    </source>
</reference>
<dbReference type="NCBIfam" id="TIGR00732">
    <property type="entry name" value="dprA"/>
    <property type="match status" value="1"/>
</dbReference>
<gene>
    <name evidence="4" type="ORF">IMCC3088_1056</name>
</gene>
<evidence type="ECO:0000259" key="3">
    <source>
        <dbReference type="Pfam" id="PF17782"/>
    </source>
</evidence>
<evidence type="ECO:0000313" key="5">
    <source>
        <dbReference type="Proteomes" id="UP000005615"/>
    </source>
</evidence>
<dbReference type="EMBL" id="AEIG01000025">
    <property type="protein sequence ID" value="EGG30072.1"/>
    <property type="molecule type" value="Genomic_DNA"/>
</dbReference>
<dbReference type="SUPFAM" id="SSF102405">
    <property type="entry name" value="MCP/YpsA-like"/>
    <property type="match status" value="1"/>
</dbReference>
<comment type="similarity">
    <text evidence="1">Belongs to the DprA/Smf family.</text>
</comment>
<accession>F3L0W4</accession>
<dbReference type="Gene3D" id="1.10.10.10">
    <property type="entry name" value="Winged helix-like DNA-binding domain superfamily/Winged helix DNA-binding domain"/>
    <property type="match status" value="1"/>
</dbReference>